<name>A0A9P4MFX5_9PEZI</name>
<evidence type="ECO:0000313" key="1">
    <source>
        <dbReference type="EMBL" id="KAF2103959.1"/>
    </source>
</evidence>
<organism evidence="1 2">
    <name type="scientific">Rhizodiscina lignyota</name>
    <dbReference type="NCBI Taxonomy" id="1504668"/>
    <lineage>
        <taxon>Eukaryota</taxon>
        <taxon>Fungi</taxon>
        <taxon>Dikarya</taxon>
        <taxon>Ascomycota</taxon>
        <taxon>Pezizomycotina</taxon>
        <taxon>Dothideomycetes</taxon>
        <taxon>Pleosporomycetidae</taxon>
        <taxon>Aulographales</taxon>
        <taxon>Rhizodiscinaceae</taxon>
        <taxon>Rhizodiscina</taxon>
    </lineage>
</organism>
<accession>A0A9P4MFX5</accession>
<sequence>MLADLEAFYQCLSSQCSTAQQPAALSYAISFCPTTTFVDPHPDAAEDIESPDATITASPTYIPALVRYQRAKRGYKPPEYDSPRGHHLYSAMHSVQHHHHSIKPYPWNRPVPEYGQPAKPTAGYY</sequence>
<comment type="caution">
    <text evidence="1">The sequence shown here is derived from an EMBL/GenBank/DDBJ whole genome shotgun (WGS) entry which is preliminary data.</text>
</comment>
<keyword evidence="2" id="KW-1185">Reference proteome</keyword>
<gene>
    <name evidence="1" type="ORF">NA57DRAFT_70171</name>
</gene>
<proteinExistence type="predicted"/>
<evidence type="ECO:0000313" key="2">
    <source>
        <dbReference type="Proteomes" id="UP000799772"/>
    </source>
</evidence>
<protein>
    <submittedName>
        <fullName evidence="1">Uncharacterized protein</fullName>
    </submittedName>
</protein>
<dbReference type="AlphaFoldDB" id="A0A9P4MFX5"/>
<dbReference type="Proteomes" id="UP000799772">
    <property type="component" value="Unassembled WGS sequence"/>
</dbReference>
<dbReference type="EMBL" id="ML978121">
    <property type="protein sequence ID" value="KAF2103959.1"/>
    <property type="molecule type" value="Genomic_DNA"/>
</dbReference>
<reference evidence="1" key="1">
    <citation type="journal article" date="2020" name="Stud. Mycol.">
        <title>101 Dothideomycetes genomes: a test case for predicting lifestyles and emergence of pathogens.</title>
        <authorList>
            <person name="Haridas S."/>
            <person name="Albert R."/>
            <person name="Binder M."/>
            <person name="Bloem J."/>
            <person name="Labutti K."/>
            <person name="Salamov A."/>
            <person name="Andreopoulos B."/>
            <person name="Baker S."/>
            <person name="Barry K."/>
            <person name="Bills G."/>
            <person name="Bluhm B."/>
            <person name="Cannon C."/>
            <person name="Castanera R."/>
            <person name="Culley D."/>
            <person name="Daum C."/>
            <person name="Ezra D."/>
            <person name="Gonzalez J."/>
            <person name="Henrissat B."/>
            <person name="Kuo A."/>
            <person name="Liang C."/>
            <person name="Lipzen A."/>
            <person name="Lutzoni F."/>
            <person name="Magnuson J."/>
            <person name="Mondo S."/>
            <person name="Nolan M."/>
            <person name="Ohm R."/>
            <person name="Pangilinan J."/>
            <person name="Park H.-J."/>
            <person name="Ramirez L."/>
            <person name="Alfaro M."/>
            <person name="Sun H."/>
            <person name="Tritt A."/>
            <person name="Yoshinaga Y."/>
            <person name="Zwiers L.-H."/>
            <person name="Turgeon B."/>
            <person name="Goodwin S."/>
            <person name="Spatafora J."/>
            <person name="Crous P."/>
            <person name="Grigoriev I."/>
        </authorList>
    </citation>
    <scope>NUCLEOTIDE SEQUENCE</scope>
    <source>
        <strain evidence="1">CBS 133067</strain>
    </source>
</reference>